<gene>
    <name evidence="3" type="ORF">HID58_007345</name>
</gene>
<evidence type="ECO:0000313" key="4">
    <source>
        <dbReference type="Proteomes" id="UP000824890"/>
    </source>
</evidence>
<dbReference type="SUPFAM" id="SSF52777">
    <property type="entry name" value="CoA-dependent acyltransferases"/>
    <property type="match status" value="1"/>
</dbReference>
<comment type="caution">
    <text evidence="3">The sequence shown here is derived from an EMBL/GenBank/DDBJ whole genome shotgun (WGS) entry which is preliminary data.</text>
</comment>
<evidence type="ECO:0000313" key="3">
    <source>
        <dbReference type="EMBL" id="KAH0939884.1"/>
    </source>
</evidence>
<keyword evidence="1" id="KW-0808">Transferase</keyword>
<name>A0ABQ8EDY2_BRANA</name>
<evidence type="ECO:0000256" key="2">
    <source>
        <dbReference type="ARBA" id="ARBA00023315"/>
    </source>
</evidence>
<sequence length="581" mass="64830">VFISSSMAIKVTKTSRVNPATNSSHDSLLLPLTFFDLRWIKFHPTERVLFYKLHKHSSYHSLILPKLEHSLSTVLHHYLPLVGRLRWDPQDPKPHILVLPNDYVTLIVAESDADFSLLSRKGTRPETEIRSLVPELPASRDDSVFVLALQVTLFPNQGFSIGVTAHHSAMDGRSMSMFVRSWAHVCKHGNIGELTPCLDRTVINVPASLDARILEVVSYFSEDKTSSRSLKLPPSEEISPDTVRITLELTRENVEKLKERAKNENRLGSPVPESYFGSCVLSVGCFGHKAGVVSGEDGFVNAVEIISDSVRGVGSLDVEALCELYIDGTMRVEPGTQTVSIVGSNRFGLYQSDFGWGKPVACETVSIDRNEAFSMSERRDESGGVEIGLCLKKCEMDLFIDLFQNEIGSYTVILPHSYNNQNKTDTSLNNGGDLRRHLEKLVEAEKVQDFIKKNHFGQEAISKPSESWEFYREAIDLQSFILRARVLTLYRQALKIAQRAPPHARDSCSSLCELYIDGTMTVKPGTQTVSIVGSNRFGLYGSEFGWGKPVGCETVFIDCDEAFSMSERRDEPGVVEIEAFV</sequence>
<dbReference type="EMBL" id="JAGKQM010000002">
    <property type="protein sequence ID" value="KAH0939884.1"/>
    <property type="molecule type" value="Genomic_DNA"/>
</dbReference>
<proteinExistence type="predicted"/>
<evidence type="ECO:0000256" key="1">
    <source>
        <dbReference type="ARBA" id="ARBA00022679"/>
    </source>
</evidence>
<dbReference type="Gene3D" id="3.30.559.10">
    <property type="entry name" value="Chloramphenicol acetyltransferase-like domain"/>
    <property type="match status" value="3"/>
</dbReference>
<dbReference type="InterPro" id="IPR051504">
    <property type="entry name" value="Plant_metabolite_acyltrans"/>
</dbReference>
<accession>A0ABQ8EDY2</accession>
<organism evidence="3 4">
    <name type="scientific">Brassica napus</name>
    <name type="common">Rape</name>
    <dbReference type="NCBI Taxonomy" id="3708"/>
    <lineage>
        <taxon>Eukaryota</taxon>
        <taxon>Viridiplantae</taxon>
        <taxon>Streptophyta</taxon>
        <taxon>Embryophyta</taxon>
        <taxon>Tracheophyta</taxon>
        <taxon>Spermatophyta</taxon>
        <taxon>Magnoliopsida</taxon>
        <taxon>eudicotyledons</taxon>
        <taxon>Gunneridae</taxon>
        <taxon>Pentapetalae</taxon>
        <taxon>rosids</taxon>
        <taxon>malvids</taxon>
        <taxon>Brassicales</taxon>
        <taxon>Brassicaceae</taxon>
        <taxon>Brassiceae</taxon>
        <taxon>Brassica</taxon>
    </lineage>
</organism>
<protein>
    <submittedName>
        <fullName evidence="3">Uncharacterized protein</fullName>
    </submittedName>
</protein>
<dbReference type="Pfam" id="PF02458">
    <property type="entry name" value="Transferase"/>
    <property type="match status" value="2"/>
</dbReference>
<dbReference type="PANTHER" id="PTHR31625">
    <property type="match status" value="1"/>
</dbReference>
<reference evidence="3 4" key="1">
    <citation type="submission" date="2021-05" db="EMBL/GenBank/DDBJ databases">
        <title>Genome Assembly of Synthetic Allotetraploid Brassica napus Reveals Homoeologous Exchanges between Subgenomes.</title>
        <authorList>
            <person name="Davis J.T."/>
        </authorList>
    </citation>
    <scope>NUCLEOTIDE SEQUENCE [LARGE SCALE GENOMIC DNA]</scope>
    <source>
        <strain evidence="4">cv. Da-Ae</strain>
        <tissue evidence="3">Seedling</tissue>
    </source>
</reference>
<keyword evidence="2" id="KW-0012">Acyltransferase</keyword>
<keyword evidence="4" id="KW-1185">Reference proteome</keyword>
<dbReference type="InterPro" id="IPR023213">
    <property type="entry name" value="CAT-like_dom_sf"/>
</dbReference>
<dbReference type="Proteomes" id="UP000824890">
    <property type="component" value="Unassembled WGS sequence"/>
</dbReference>
<feature type="non-terminal residue" evidence="3">
    <location>
        <position position="1"/>
    </location>
</feature>